<dbReference type="Proteomes" id="UP000199476">
    <property type="component" value="Unassembled WGS sequence"/>
</dbReference>
<evidence type="ECO:0000256" key="3">
    <source>
        <dbReference type="ARBA" id="ARBA00022448"/>
    </source>
</evidence>
<evidence type="ECO:0000256" key="5">
    <source>
        <dbReference type="ARBA" id="ARBA00022692"/>
    </source>
</evidence>
<keyword evidence="3" id="KW-0813">Transport</keyword>
<gene>
    <name evidence="11" type="ORF">SAMN04488692_10833</name>
</gene>
<dbReference type="PRINTS" id="PR00758">
    <property type="entry name" value="ARSENICPUMP"/>
</dbReference>
<keyword evidence="8 9" id="KW-0472">Membrane</keyword>
<evidence type="ECO:0000256" key="4">
    <source>
        <dbReference type="ARBA" id="ARBA00022475"/>
    </source>
</evidence>
<feature type="transmembrane region" description="Helical" evidence="9">
    <location>
        <begin position="92"/>
        <end position="110"/>
    </location>
</feature>
<evidence type="ECO:0000313" key="12">
    <source>
        <dbReference type="Proteomes" id="UP000199476"/>
    </source>
</evidence>
<evidence type="ECO:0000256" key="6">
    <source>
        <dbReference type="ARBA" id="ARBA00022737"/>
    </source>
</evidence>
<organism evidence="11 12">
    <name type="scientific">Halarsenatibacter silvermanii</name>
    <dbReference type="NCBI Taxonomy" id="321763"/>
    <lineage>
        <taxon>Bacteria</taxon>
        <taxon>Bacillati</taxon>
        <taxon>Bacillota</taxon>
        <taxon>Clostridia</taxon>
        <taxon>Halanaerobiales</taxon>
        <taxon>Halarsenatibacteraceae</taxon>
        <taxon>Halarsenatibacter</taxon>
    </lineage>
</organism>
<keyword evidence="6" id="KW-0677">Repeat</keyword>
<dbReference type="PANTHER" id="PTHR43652:SF1">
    <property type="entry name" value="RESPONSE REGULATOR"/>
    <property type="match status" value="1"/>
</dbReference>
<evidence type="ECO:0000256" key="2">
    <source>
        <dbReference type="ARBA" id="ARBA00009843"/>
    </source>
</evidence>
<keyword evidence="4" id="KW-1003">Cell membrane</keyword>
<dbReference type="GO" id="GO:0015105">
    <property type="term" value="F:arsenite transmembrane transporter activity"/>
    <property type="evidence" value="ECO:0007669"/>
    <property type="project" value="InterPro"/>
</dbReference>
<dbReference type="STRING" id="321763.SAMN04488692_10833"/>
<dbReference type="GO" id="GO:0005886">
    <property type="term" value="C:plasma membrane"/>
    <property type="evidence" value="ECO:0007669"/>
    <property type="project" value="UniProtKB-SubCell"/>
</dbReference>
<keyword evidence="7 9" id="KW-1133">Transmembrane helix</keyword>
<feature type="transmembrane region" description="Helical" evidence="9">
    <location>
        <begin position="394"/>
        <end position="414"/>
    </location>
</feature>
<dbReference type="InterPro" id="IPR051679">
    <property type="entry name" value="DASS-Related_Transporters"/>
</dbReference>
<dbReference type="EMBL" id="FNGO01000008">
    <property type="protein sequence ID" value="SDL72209.1"/>
    <property type="molecule type" value="Genomic_DNA"/>
</dbReference>
<keyword evidence="12" id="KW-1185">Reference proteome</keyword>
<dbReference type="AlphaFoldDB" id="A0A1G9MDC5"/>
<protein>
    <submittedName>
        <fullName evidence="11">Anion transporter</fullName>
    </submittedName>
</protein>
<feature type="transmembrane region" description="Helical" evidence="9">
    <location>
        <begin position="272"/>
        <end position="292"/>
    </location>
</feature>
<dbReference type="PROSITE" id="PS01271">
    <property type="entry name" value="NA_SULFATE"/>
    <property type="match status" value="1"/>
</dbReference>
<feature type="transmembrane region" description="Helical" evidence="9">
    <location>
        <begin position="232"/>
        <end position="260"/>
    </location>
</feature>
<dbReference type="Pfam" id="PF03600">
    <property type="entry name" value="CitMHS"/>
    <property type="match status" value="1"/>
</dbReference>
<evidence type="ECO:0000256" key="8">
    <source>
        <dbReference type="ARBA" id="ARBA00023136"/>
    </source>
</evidence>
<feature type="transmembrane region" description="Helical" evidence="9">
    <location>
        <begin position="304"/>
        <end position="326"/>
    </location>
</feature>
<proteinExistence type="inferred from homology"/>
<dbReference type="InterPro" id="IPR004680">
    <property type="entry name" value="Cit_transptr-like_dom"/>
</dbReference>
<feature type="transmembrane region" description="Helical" evidence="9">
    <location>
        <begin position="57"/>
        <end position="80"/>
    </location>
</feature>
<comment type="similarity">
    <text evidence="2">Belongs to the CitM (TC 2.A.11) transporter family.</text>
</comment>
<evidence type="ECO:0000259" key="10">
    <source>
        <dbReference type="Pfam" id="PF03600"/>
    </source>
</evidence>
<comment type="subcellular location">
    <subcellularLocation>
        <location evidence="1">Cell membrane</location>
        <topology evidence="1">Multi-pass membrane protein</topology>
    </subcellularLocation>
</comment>
<keyword evidence="5 9" id="KW-0812">Transmembrane</keyword>
<sequence>MILSPEIITLLILLSASILFFTEVIPIPVTAMAVPVALSLTGILESEAAFSYWGNQWVMLFLAMFIVGEGVFRTGFAGYIGERILRLAGGSSTRFLILIMFVIGIMSAFLNNTGTTAVFLPIVISMSHKKGMSPRTVLMPVAYAASLGGTMTVIGTPPNAIINSTLETYSLEAFGFFEFARVGGVMFVAGIIFLTLGKKFLPEDEEFEADPESLNIDRGEIRHDKMKRSMAILLLVLVAMITGFISLLTAAMLGAVLTIISGCITVDEAFSAVNWTTIFLFAGMLPLGTAMEKTGSALMIAEGITSYASHPLLIFAAIFLITVFLTNFMSNTATSALMAPIGIEVAMAAGMNPHPLLLGVAMASSCCFLTPVATPPNALVLGPADYSFIDYLKTGWMLQIMVFILAMIFIPLFFPF</sequence>
<feature type="transmembrane region" description="Helical" evidence="9">
    <location>
        <begin position="173"/>
        <end position="196"/>
    </location>
</feature>
<name>A0A1G9MDC5_9FIRM</name>
<feature type="transmembrane region" description="Helical" evidence="9">
    <location>
        <begin position="356"/>
        <end position="374"/>
    </location>
</feature>
<reference evidence="11 12" key="1">
    <citation type="submission" date="2016-10" db="EMBL/GenBank/DDBJ databases">
        <authorList>
            <person name="de Groot N.N."/>
        </authorList>
    </citation>
    <scope>NUCLEOTIDE SEQUENCE [LARGE SCALE GENOMIC DNA]</scope>
    <source>
        <strain evidence="11 12">SLAS-1</strain>
    </source>
</reference>
<evidence type="ECO:0000256" key="1">
    <source>
        <dbReference type="ARBA" id="ARBA00004651"/>
    </source>
</evidence>
<dbReference type="InterPro" id="IPR000802">
    <property type="entry name" value="Arsenical_pump_ArsB"/>
</dbReference>
<evidence type="ECO:0000256" key="9">
    <source>
        <dbReference type="SAM" id="Phobius"/>
    </source>
</evidence>
<evidence type="ECO:0000313" key="11">
    <source>
        <dbReference type="EMBL" id="SDL72209.1"/>
    </source>
</evidence>
<dbReference type="InterPro" id="IPR031312">
    <property type="entry name" value="Na/sul_symport_CS"/>
</dbReference>
<feature type="domain" description="Citrate transporter-like" evidence="10">
    <location>
        <begin position="18"/>
        <end position="356"/>
    </location>
</feature>
<accession>A0A1G9MDC5</accession>
<dbReference type="PANTHER" id="PTHR43652">
    <property type="entry name" value="BASIC AMINO ACID ANTIPORTER YFCC-RELATED"/>
    <property type="match status" value="1"/>
</dbReference>
<evidence type="ECO:0000256" key="7">
    <source>
        <dbReference type="ARBA" id="ARBA00022989"/>
    </source>
</evidence>
<dbReference type="CDD" id="cd01115">
    <property type="entry name" value="SLC13_permease"/>
    <property type="match status" value="1"/>
</dbReference>